<reference evidence="3 4" key="1">
    <citation type="submission" date="2019-07" db="EMBL/GenBank/DDBJ databases">
        <title>Finished genome of Venturia effusa.</title>
        <authorList>
            <person name="Young C.A."/>
            <person name="Cox M.P."/>
            <person name="Ganley A.R.D."/>
            <person name="David W.J."/>
        </authorList>
    </citation>
    <scope>NUCLEOTIDE SEQUENCE [LARGE SCALE GENOMIC DNA]</scope>
    <source>
        <strain evidence="4">albino</strain>
    </source>
</reference>
<sequence>MHHSPAGPTPSPRRPNSHSMNAPRPTSTSPSRPNFTRRPSQLLPAFEPFSSSPPGLPSKRKFDVRDDRHVSYPTPVPTSDAPNLPSSPPRCPPLHRTLSTLSERAPLSDLPSVVVPANGEPMRFGRSSNSSDHQFPTNRHISRVHVIAQYQPPSTLHASSSILVKCLGWNGAKVRCGGQSYELDKGDSWVSTQPAAEIMLDVMECRVMIKWPISEQNRSSSIPSSSAWAENSSPPRRILAGLGNTVLPSSPPAMRAPSPISPLSARRNLTSDILTSEATCVSDHTAVHVYEDDISDHVYADPESPSKSNQSRPPLRERASMASFSSSNVDDLSDQENGNEENDPVIHSFGPYGSNLLDRLDSFSHTSPLQPQQRMRKALRVVSEPSKRETPASTKNINLALKKQVQESPVKNHVINQLAFSRVHAMPLSLIHSNLPADLKTCTGPGPGEDEELTDSDLRRVLHAIPCVGEINRQGKDAAGKALENEFYYVPEMDDNTMRRDAVLGGRGGTGLRSVRKNHKQYYWKKPRV</sequence>
<dbReference type="OrthoDB" id="5348546at2759"/>
<evidence type="ECO:0000313" key="4">
    <source>
        <dbReference type="Proteomes" id="UP000316270"/>
    </source>
</evidence>
<protein>
    <recommendedName>
        <fullName evidence="2">FHA domain-containing protein</fullName>
    </recommendedName>
</protein>
<feature type="region of interest" description="Disordered" evidence="1">
    <location>
        <begin position="297"/>
        <end position="346"/>
    </location>
</feature>
<organism evidence="3 4">
    <name type="scientific">Venturia effusa</name>
    <dbReference type="NCBI Taxonomy" id="50376"/>
    <lineage>
        <taxon>Eukaryota</taxon>
        <taxon>Fungi</taxon>
        <taxon>Dikarya</taxon>
        <taxon>Ascomycota</taxon>
        <taxon>Pezizomycotina</taxon>
        <taxon>Dothideomycetes</taxon>
        <taxon>Pleosporomycetidae</taxon>
        <taxon>Venturiales</taxon>
        <taxon>Venturiaceae</taxon>
        <taxon>Venturia</taxon>
    </lineage>
</organism>
<dbReference type="EMBL" id="CP042189">
    <property type="protein sequence ID" value="QDS70592.1"/>
    <property type="molecule type" value="Genomic_DNA"/>
</dbReference>
<feature type="domain" description="FHA" evidence="2">
    <location>
        <begin position="122"/>
        <end position="174"/>
    </location>
</feature>
<name>A0A517L4L8_9PEZI</name>
<dbReference type="InterPro" id="IPR008984">
    <property type="entry name" value="SMAD_FHA_dom_sf"/>
</dbReference>
<evidence type="ECO:0000313" key="3">
    <source>
        <dbReference type="EMBL" id="QDS70592.1"/>
    </source>
</evidence>
<feature type="compositionally biased region" description="Basic and acidic residues" evidence="1">
    <location>
        <begin position="60"/>
        <end position="70"/>
    </location>
</feature>
<evidence type="ECO:0000259" key="2">
    <source>
        <dbReference type="PROSITE" id="PS50006"/>
    </source>
</evidence>
<dbReference type="Proteomes" id="UP000316270">
    <property type="component" value="Chromosome 5"/>
</dbReference>
<dbReference type="AlphaFoldDB" id="A0A517L4L8"/>
<dbReference type="InterPro" id="IPR000253">
    <property type="entry name" value="FHA_dom"/>
</dbReference>
<proteinExistence type="predicted"/>
<feature type="compositionally biased region" description="Acidic residues" evidence="1">
    <location>
        <begin position="331"/>
        <end position="343"/>
    </location>
</feature>
<feature type="compositionally biased region" description="Low complexity" evidence="1">
    <location>
        <begin position="23"/>
        <end position="40"/>
    </location>
</feature>
<gene>
    <name evidence="3" type="ORF">FKW77_000093</name>
</gene>
<evidence type="ECO:0000256" key="1">
    <source>
        <dbReference type="SAM" id="MobiDB-lite"/>
    </source>
</evidence>
<dbReference type="SUPFAM" id="SSF49879">
    <property type="entry name" value="SMAD/FHA domain"/>
    <property type="match status" value="1"/>
</dbReference>
<dbReference type="STRING" id="50376.A0A517L4L8"/>
<dbReference type="PROSITE" id="PS50006">
    <property type="entry name" value="FHA_DOMAIN"/>
    <property type="match status" value="1"/>
</dbReference>
<keyword evidence="4" id="KW-1185">Reference proteome</keyword>
<feature type="region of interest" description="Disordered" evidence="1">
    <location>
        <begin position="1"/>
        <end position="96"/>
    </location>
</feature>
<accession>A0A517L4L8</accession>